<evidence type="ECO:0000313" key="1">
    <source>
        <dbReference type="EMBL" id="ETW79428.1"/>
    </source>
</evidence>
<evidence type="ECO:0000313" key="2">
    <source>
        <dbReference type="EMBL" id="ETW79485.1"/>
    </source>
</evidence>
<accession>W4K2B0</accession>
<dbReference type="EMBL" id="KI925460">
    <property type="protein sequence ID" value="ETW79485.1"/>
    <property type="molecule type" value="Genomic_DNA"/>
</dbReference>
<dbReference type="GeneID" id="20673541"/>
<name>W4K2B0_HETIT</name>
<dbReference type="EMBL" id="KI925460">
    <property type="protein sequence ID" value="ETW79428.1"/>
    <property type="molecule type" value="Genomic_DNA"/>
</dbReference>
<dbReference type="RefSeq" id="XP_009548070.1">
    <property type="nucleotide sequence ID" value="XM_009549775.1"/>
</dbReference>
<dbReference type="GeneID" id="20670793"/>
<dbReference type="KEGG" id="hir:HETIRDRAFT_419206"/>
<organism evidence="2 3">
    <name type="scientific">Heterobasidion irregulare (strain TC 32-1)</name>
    <dbReference type="NCBI Taxonomy" id="747525"/>
    <lineage>
        <taxon>Eukaryota</taxon>
        <taxon>Fungi</taxon>
        <taxon>Dikarya</taxon>
        <taxon>Basidiomycota</taxon>
        <taxon>Agaricomycotina</taxon>
        <taxon>Agaricomycetes</taxon>
        <taxon>Russulales</taxon>
        <taxon>Bondarzewiaceae</taxon>
        <taxon>Heterobasidion</taxon>
        <taxon>Heterobasidion annosum species complex</taxon>
    </lineage>
</organism>
<dbReference type="AlphaFoldDB" id="W4K2B0"/>
<protein>
    <submittedName>
        <fullName evidence="2">Uncharacterized protein</fullName>
    </submittedName>
</protein>
<reference evidence="2 3" key="1">
    <citation type="journal article" date="2012" name="New Phytol.">
        <title>Insight into trade-off between wood decay and parasitism from the genome of a fungal forest pathogen.</title>
        <authorList>
            <person name="Olson A."/>
            <person name="Aerts A."/>
            <person name="Asiegbu F."/>
            <person name="Belbahri L."/>
            <person name="Bouzid O."/>
            <person name="Broberg A."/>
            <person name="Canback B."/>
            <person name="Coutinho P.M."/>
            <person name="Cullen D."/>
            <person name="Dalman K."/>
            <person name="Deflorio G."/>
            <person name="van Diepen L.T."/>
            <person name="Dunand C."/>
            <person name="Duplessis S."/>
            <person name="Durling M."/>
            <person name="Gonthier P."/>
            <person name="Grimwood J."/>
            <person name="Fossdal C.G."/>
            <person name="Hansson D."/>
            <person name="Henrissat B."/>
            <person name="Hietala A."/>
            <person name="Himmelstrand K."/>
            <person name="Hoffmeister D."/>
            <person name="Hogberg N."/>
            <person name="James T.Y."/>
            <person name="Karlsson M."/>
            <person name="Kohler A."/>
            <person name="Kues U."/>
            <person name="Lee Y.H."/>
            <person name="Lin Y.C."/>
            <person name="Lind M."/>
            <person name="Lindquist E."/>
            <person name="Lombard V."/>
            <person name="Lucas S."/>
            <person name="Lunden K."/>
            <person name="Morin E."/>
            <person name="Murat C."/>
            <person name="Park J."/>
            <person name="Raffaello T."/>
            <person name="Rouze P."/>
            <person name="Salamov A."/>
            <person name="Schmutz J."/>
            <person name="Solheim H."/>
            <person name="Stahlberg J."/>
            <person name="Velez H."/>
            <person name="de Vries R.P."/>
            <person name="Wiebenga A."/>
            <person name="Woodward S."/>
            <person name="Yakovlev I."/>
            <person name="Garbelotto M."/>
            <person name="Martin F."/>
            <person name="Grigoriev I.V."/>
            <person name="Stenlid J."/>
        </authorList>
    </citation>
    <scope>NUCLEOTIDE SEQUENCE [LARGE SCALE GENOMIC DNA]</scope>
    <source>
        <strain evidence="2 3">TC 32-1</strain>
    </source>
</reference>
<dbReference type="KEGG" id="hir:HETIRDRAFT_321883"/>
<evidence type="ECO:0000313" key="3">
    <source>
        <dbReference type="Proteomes" id="UP000030671"/>
    </source>
</evidence>
<keyword evidence="3" id="KW-1185">Reference proteome</keyword>
<proteinExistence type="predicted"/>
<dbReference type="Proteomes" id="UP000030671">
    <property type="component" value="Unassembled WGS sequence"/>
</dbReference>
<dbReference type="RefSeq" id="XP_009548015.1">
    <property type="nucleotide sequence ID" value="XM_009549720.1"/>
</dbReference>
<gene>
    <name evidence="1" type="ORF">HETIRDRAFT_321883</name>
    <name evidence="2" type="ORF">HETIRDRAFT_419206</name>
</gene>
<dbReference type="HOGENOM" id="CLU_2758084_0_0_1"/>
<sequence length="70" mass="7982">MLRPRIIWLWQRMVGGCMIDGNSSIGVVPCSRFGRYFFHLRLGARHGSRGRNISARAVVAKYYLSSPLRS</sequence>